<organism evidence="1 2">
    <name type="scientific">Vespula squamosa</name>
    <name type="common">Southern yellow jacket</name>
    <name type="synonym">Wasp</name>
    <dbReference type="NCBI Taxonomy" id="30214"/>
    <lineage>
        <taxon>Eukaryota</taxon>
        <taxon>Metazoa</taxon>
        <taxon>Ecdysozoa</taxon>
        <taxon>Arthropoda</taxon>
        <taxon>Hexapoda</taxon>
        <taxon>Insecta</taxon>
        <taxon>Pterygota</taxon>
        <taxon>Neoptera</taxon>
        <taxon>Endopterygota</taxon>
        <taxon>Hymenoptera</taxon>
        <taxon>Apocrita</taxon>
        <taxon>Aculeata</taxon>
        <taxon>Vespoidea</taxon>
        <taxon>Vespidae</taxon>
        <taxon>Vespinae</taxon>
        <taxon>Vespula</taxon>
    </lineage>
</organism>
<dbReference type="EMBL" id="JAUDFV010000170">
    <property type="protein sequence ID" value="KAL2711905.1"/>
    <property type="molecule type" value="Genomic_DNA"/>
</dbReference>
<gene>
    <name evidence="1" type="ORF">V1478_018512</name>
</gene>
<dbReference type="AlphaFoldDB" id="A0ABD1ZWN3"/>
<keyword evidence="2" id="KW-1185">Reference proteome</keyword>
<name>A0ABD1ZWN3_VESSQ</name>
<reference evidence="1 2" key="1">
    <citation type="journal article" date="2024" name="Ann. Entomol. Soc. Am.">
        <title>Genomic analyses of the southern and eastern yellowjacket wasps (Hymenoptera: Vespidae) reveal evolutionary signatures of social life.</title>
        <authorList>
            <person name="Catto M.A."/>
            <person name="Caine P.B."/>
            <person name="Orr S.E."/>
            <person name="Hunt B.G."/>
            <person name="Goodisman M.A.D."/>
        </authorList>
    </citation>
    <scope>NUCLEOTIDE SEQUENCE [LARGE SCALE GENOMIC DNA]</scope>
    <source>
        <strain evidence="1">233</strain>
        <tissue evidence="1">Head and thorax</tissue>
    </source>
</reference>
<proteinExistence type="predicted"/>
<protein>
    <submittedName>
        <fullName evidence="1">Uncharacterized protein</fullName>
    </submittedName>
</protein>
<sequence>MPKLQERKHRAIAKKNICTTREMYKPFQFSCIANSEIKRVRTQLEETDSYHWLCFSTNIVFDSIDYLSYLDHDDSGNRYMLIGVGVWPIIDLVNLDLNSKIPTTMYRKNGVKKCIAWLMECQQEQLKESRSTPIQIDGYQKDYGSYKVKTLSTAVNKKSEFYPPLVGHSGDACKIEAIKRNALRPCSLIVPPYA</sequence>
<comment type="caution">
    <text evidence="1">The sequence shown here is derived from an EMBL/GenBank/DDBJ whole genome shotgun (WGS) entry which is preliminary data.</text>
</comment>
<accession>A0ABD1ZWN3</accession>
<dbReference type="Proteomes" id="UP001607302">
    <property type="component" value="Unassembled WGS sequence"/>
</dbReference>
<evidence type="ECO:0000313" key="1">
    <source>
        <dbReference type="EMBL" id="KAL2711905.1"/>
    </source>
</evidence>
<evidence type="ECO:0000313" key="2">
    <source>
        <dbReference type="Proteomes" id="UP001607302"/>
    </source>
</evidence>